<dbReference type="SUPFAM" id="SSF46689">
    <property type="entry name" value="Homeodomain-like"/>
    <property type="match status" value="1"/>
</dbReference>
<evidence type="ECO:0000313" key="12">
    <source>
        <dbReference type="Proteomes" id="UP001162162"/>
    </source>
</evidence>
<name>A0AAV8YYU3_9CUCU</name>
<evidence type="ECO:0000256" key="3">
    <source>
        <dbReference type="ARBA" id="ARBA00023125"/>
    </source>
</evidence>
<sequence length="371" mass="42815">MSSSQYDITADHHHFQSASSAEENESESDDEEQVPLYQYETYERVERIVKRRGHLPKDSVKILKNWLYEHRFNAYPTEIEKHILSQETNLTVLQISNWFINARRRYLPEMMRREGYDSMHYTITRRRRASSRKENDEIYQKGTKLMRVERMDGGSEESQSEFEGDVYEDSDAKDKGRKFNPWNADIHYGLTVNPAERGADALQIGHSEEVESTDNVIGTTTFPSNLLMVKTTSGKNVFLKVVSQASDMTKTFIVKSAKVLRNPTVQSTEIVTECPEDDDAKEDEDIKYDVVEEKLSEDIEMAEQIQEEVIEDRSFLNDDLFDNGAVINQGDIFINEVTLEDNVNEVTIEENDNESTIENTDKVNIASILHL</sequence>
<keyword evidence="6 8" id="KW-0539">Nucleus</keyword>
<feature type="compositionally biased region" description="Acidic residues" evidence="9">
    <location>
        <begin position="22"/>
        <end position="33"/>
    </location>
</feature>
<keyword evidence="2" id="KW-0805">Transcription regulation</keyword>
<evidence type="ECO:0000256" key="1">
    <source>
        <dbReference type="ARBA" id="ARBA00004123"/>
    </source>
</evidence>
<evidence type="ECO:0000259" key="10">
    <source>
        <dbReference type="PROSITE" id="PS50071"/>
    </source>
</evidence>
<comment type="caution">
    <text evidence="11">The sequence shown here is derived from an EMBL/GenBank/DDBJ whole genome shotgun (WGS) entry which is preliminary data.</text>
</comment>
<dbReference type="FunFam" id="1.10.10.60:FF:000059">
    <property type="entry name" value="TGFB-induced factor homeobox 1"/>
    <property type="match status" value="1"/>
</dbReference>
<dbReference type="Proteomes" id="UP001162162">
    <property type="component" value="Unassembled WGS sequence"/>
</dbReference>
<dbReference type="Gene3D" id="1.10.10.60">
    <property type="entry name" value="Homeodomain-like"/>
    <property type="match status" value="1"/>
</dbReference>
<feature type="region of interest" description="Disordered" evidence="9">
    <location>
        <begin position="149"/>
        <end position="174"/>
    </location>
</feature>
<protein>
    <recommendedName>
        <fullName evidence="10">Homeobox domain-containing protein</fullName>
    </recommendedName>
</protein>
<proteinExistence type="inferred from homology"/>
<dbReference type="InterPro" id="IPR050224">
    <property type="entry name" value="TALE_homeobox"/>
</dbReference>
<keyword evidence="12" id="KW-1185">Reference proteome</keyword>
<evidence type="ECO:0000256" key="8">
    <source>
        <dbReference type="PROSITE-ProRule" id="PRU00108"/>
    </source>
</evidence>
<evidence type="ECO:0000256" key="6">
    <source>
        <dbReference type="ARBA" id="ARBA00023242"/>
    </source>
</evidence>
<dbReference type="InterPro" id="IPR001356">
    <property type="entry name" value="HD"/>
</dbReference>
<keyword evidence="4 8" id="KW-0371">Homeobox</keyword>
<dbReference type="AlphaFoldDB" id="A0AAV8YYU3"/>
<evidence type="ECO:0000256" key="4">
    <source>
        <dbReference type="ARBA" id="ARBA00023155"/>
    </source>
</evidence>
<dbReference type="InterPro" id="IPR009057">
    <property type="entry name" value="Homeodomain-like_sf"/>
</dbReference>
<organism evidence="11 12">
    <name type="scientific">Aromia moschata</name>
    <dbReference type="NCBI Taxonomy" id="1265417"/>
    <lineage>
        <taxon>Eukaryota</taxon>
        <taxon>Metazoa</taxon>
        <taxon>Ecdysozoa</taxon>
        <taxon>Arthropoda</taxon>
        <taxon>Hexapoda</taxon>
        <taxon>Insecta</taxon>
        <taxon>Pterygota</taxon>
        <taxon>Neoptera</taxon>
        <taxon>Endopterygota</taxon>
        <taxon>Coleoptera</taxon>
        <taxon>Polyphaga</taxon>
        <taxon>Cucujiformia</taxon>
        <taxon>Chrysomeloidea</taxon>
        <taxon>Cerambycidae</taxon>
        <taxon>Cerambycinae</taxon>
        <taxon>Callichromatini</taxon>
        <taxon>Aromia</taxon>
    </lineage>
</organism>
<feature type="DNA-binding region" description="Homeobox" evidence="8">
    <location>
        <begin position="48"/>
        <end position="110"/>
    </location>
</feature>
<dbReference type="PROSITE" id="PS50071">
    <property type="entry name" value="HOMEOBOX_2"/>
    <property type="match status" value="1"/>
</dbReference>
<dbReference type="InterPro" id="IPR008422">
    <property type="entry name" value="KN_HD"/>
</dbReference>
<dbReference type="PANTHER" id="PTHR11850">
    <property type="entry name" value="HOMEOBOX PROTEIN TRANSCRIPTION FACTORS"/>
    <property type="match status" value="1"/>
</dbReference>
<feature type="region of interest" description="Disordered" evidence="9">
    <location>
        <begin position="1"/>
        <end position="36"/>
    </location>
</feature>
<feature type="compositionally biased region" description="Acidic residues" evidence="9">
    <location>
        <begin position="154"/>
        <end position="171"/>
    </location>
</feature>
<accession>A0AAV8YYU3</accession>
<evidence type="ECO:0000313" key="11">
    <source>
        <dbReference type="EMBL" id="KAJ8956815.1"/>
    </source>
</evidence>
<dbReference type="GO" id="GO:0009887">
    <property type="term" value="P:animal organ morphogenesis"/>
    <property type="evidence" value="ECO:0007669"/>
    <property type="project" value="UniProtKB-ARBA"/>
</dbReference>
<dbReference type="GO" id="GO:0006355">
    <property type="term" value="P:regulation of DNA-templated transcription"/>
    <property type="evidence" value="ECO:0007669"/>
    <property type="project" value="InterPro"/>
</dbReference>
<keyword evidence="5" id="KW-0804">Transcription</keyword>
<evidence type="ECO:0000256" key="9">
    <source>
        <dbReference type="SAM" id="MobiDB-lite"/>
    </source>
</evidence>
<feature type="domain" description="Homeobox" evidence="10">
    <location>
        <begin position="46"/>
        <end position="109"/>
    </location>
</feature>
<evidence type="ECO:0000256" key="2">
    <source>
        <dbReference type="ARBA" id="ARBA00023015"/>
    </source>
</evidence>
<evidence type="ECO:0000256" key="7">
    <source>
        <dbReference type="ARBA" id="ARBA00038021"/>
    </source>
</evidence>
<reference evidence="11" key="1">
    <citation type="journal article" date="2023" name="Insect Mol. Biol.">
        <title>Genome sequencing provides insights into the evolution of gene families encoding plant cell wall-degrading enzymes in longhorned beetles.</title>
        <authorList>
            <person name="Shin N.R."/>
            <person name="Okamura Y."/>
            <person name="Kirsch R."/>
            <person name="Pauchet Y."/>
        </authorList>
    </citation>
    <scope>NUCLEOTIDE SEQUENCE</scope>
    <source>
        <strain evidence="11">AMC_N1</strain>
    </source>
</reference>
<gene>
    <name evidence="11" type="ORF">NQ318_014229</name>
</gene>
<dbReference type="GO" id="GO:0001654">
    <property type="term" value="P:eye development"/>
    <property type="evidence" value="ECO:0007669"/>
    <property type="project" value="UniProtKB-ARBA"/>
</dbReference>
<comment type="similarity">
    <text evidence="7">Belongs to the TALE/TGIF homeobox family.</text>
</comment>
<dbReference type="GO" id="GO:0005634">
    <property type="term" value="C:nucleus"/>
    <property type="evidence" value="ECO:0007669"/>
    <property type="project" value="UniProtKB-SubCell"/>
</dbReference>
<dbReference type="GO" id="GO:0048646">
    <property type="term" value="P:anatomical structure formation involved in morphogenesis"/>
    <property type="evidence" value="ECO:0007669"/>
    <property type="project" value="UniProtKB-ARBA"/>
</dbReference>
<dbReference type="CDD" id="cd00086">
    <property type="entry name" value="homeodomain"/>
    <property type="match status" value="1"/>
</dbReference>
<dbReference type="GO" id="GO:0000987">
    <property type="term" value="F:cis-regulatory region sequence-specific DNA binding"/>
    <property type="evidence" value="ECO:0007669"/>
    <property type="project" value="UniProtKB-ARBA"/>
</dbReference>
<keyword evidence="3 8" id="KW-0238">DNA-binding</keyword>
<dbReference type="SMART" id="SM00389">
    <property type="entry name" value="HOX"/>
    <property type="match status" value="1"/>
</dbReference>
<dbReference type="EMBL" id="JAPWTK010000027">
    <property type="protein sequence ID" value="KAJ8956815.1"/>
    <property type="molecule type" value="Genomic_DNA"/>
</dbReference>
<evidence type="ECO:0000256" key="5">
    <source>
        <dbReference type="ARBA" id="ARBA00023163"/>
    </source>
</evidence>
<dbReference type="Pfam" id="PF05920">
    <property type="entry name" value="Homeobox_KN"/>
    <property type="match status" value="1"/>
</dbReference>
<comment type="subcellular location">
    <subcellularLocation>
        <location evidence="1 8">Nucleus</location>
    </subcellularLocation>
</comment>